<accession>A0A9X4IDG8</accession>
<evidence type="ECO:0000256" key="1">
    <source>
        <dbReference type="SAM" id="Phobius"/>
    </source>
</evidence>
<reference evidence="3" key="2">
    <citation type="submission" date="2024-02" db="EMBL/GenBank/DDBJ databases">
        <title>Neisseria leonii sp. nov.</title>
        <authorList>
            <person name="Boutroux M."/>
            <person name="Favre-Rochex S."/>
            <person name="Gorgette O."/>
            <person name="Touak G."/>
            <person name="Muhle E."/>
            <person name="Chesneau O."/>
            <person name="Clermont D."/>
            <person name="Rahi P."/>
        </authorList>
    </citation>
    <scope>NUCLEOTIDE SEQUENCE</scope>
    <source>
        <strain evidence="3">51.81</strain>
    </source>
</reference>
<organism evidence="2">
    <name type="scientific">Neisseria leonii</name>
    <dbReference type="NCBI Taxonomy" id="2995413"/>
    <lineage>
        <taxon>Bacteria</taxon>
        <taxon>Pseudomonadati</taxon>
        <taxon>Pseudomonadota</taxon>
        <taxon>Betaproteobacteria</taxon>
        <taxon>Neisseriales</taxon>
        <taxon>Neisseriaceae</taxon>
        <taxon>Neisseria</taxon>
    </lineage>
</organism>
<keyword evidence="4" id="KW-1185">Reference proteome</keyword>
<sequence length="52" mass="5982">MKECLLPMLFLSSKIAFAILAYFAVANNIRYQGWFVFLAVFYALFATLKIRG</sequence>
<dbReference type="Proteomes" id="UP001149607">
    <property type="component" value="Chromosome"/>
</dbReference>
<dbReference type="EMBL" id="CP146598">
    <property type="protein sequence ID" value="WWY02823.1"/>
    <property type="molecule type" value="Genomic_DNA"/>
</dbReference>
<protein>
    <submittedName>
        <fullName evidence="2">Uncharacterized protein</fullName>
    </submittedName>
</protein>
<keyword evidence="1" id="KW-0812">Transmembrane</keyword>
<dbReference type="EMBL" id="JAPQFL010000002">
    <property type="protein sequence ID" value="MDD9327671.1"/>
    <property type="molecule type" value="Genomic_DNA"/>
</dbReference>
<feature type="transmembrane region" description="Helical" evidence="1">
    <location>
        <begin position="5"/>
        <end position="25"/>
    </location>
</feature>
<feature type="transmembrane region" description="Helical" evidence="1">
    <location>
        <begin position="31"/>
        <end position="48"/>
    </location>
</feature>
<gene>
    <name evidence="2" type="ORF">ORY91_001080</name>
    <name evidence="3" type="ORF">V9W64_09020</name>
</gene>
<reference evidence="2" key="1">
    <citation type="submission" date="2022-10" db="EMBL/GenBank/DDBJ databases">
        <authorList>
            <person name="Boutroux M."/>
        </authorList>
    </citation>
    <scope>NUCLEOTIDE SEQUENCE</scope>
    <source>
        <strain evidence="2">51.81</strain>
    </source>
</reference>
<evidence type="ECO:0000313" key="4">
    <source>
        <dbReference type="Proteomes" id="UP001149607"/>
    </source>
</evidence>
<keyword evidence="1" id="KW-0472">Membrane</keyword>
<keyword evidence="1" id="KW-1133">Transmembrane helix</keyword>
<evidence type="ECO:0000313" key="2">
    <source>
        <dbReference type="EMBL" id="MDD9327671.1"/>
    </source>
</evidence>
<dbReference type="RefSeq" id="WP_274570690.1">
    <property type="nucleotide sequence ID" value="NZ_CP145606.1"/>
</dbReference>
<dbReference type="AlphaFoldDB" id="A0A9X4IDG8"/>
<proteinExistence type="predicted"/>
<evidence type="ECO:0000313" key="3">
    <source>
        <dbReference type="EMBL" id="WWY02823.1"/>
    </source>
</evidence>
<name>A0A9X4IDG8_9NEIS</name>